<accession>A0ACD5WHZ8</accession>
<evidence type="ECO:0000313" key="2">
    <source>
        <dbReference type="Proteomes" id="UP001732700"/>
    </source>
</evidence>
<protein>
    <submittedName>
        <fullName evidence="1">Uncharacterized protein</fullName>
    </submittedName>
</protein>
<organism evidence="1 2">
    <name type="scientific">Avena sativa</name>
    <name type="common">Oat</name>
    <dbReference type="NCBI Taxonomy" id="4498"/>
    <lineage>
        <taxon>Eukaryota</taxon>
        <taxon>Viridiplantae</taxon>
        <taxon>Streptophyta</taxon>
        <taxon>Embryophyta</taxon>
        <taxon>Tracheophyta</taxon>
        <taxon>Spermatophyta</taxon>
        <taxon>Magnoliopsida</taxon>
        <taxon>Liliopsida</taxon>
        <taxon>Poales</taxon>
        <taxon>Poaceae</taxon>
        <taxon>BOP clade</taxon>
        <taxon>Pooideae</taxon>
        <taxon>Poodae</taxon>
        <taxon>Poeae</taxon>
        <taxon>Poeae Chloroplast Group 1 (Aveneae type)</taxon>
        <taxon>Aveninae</taxon>
        <taxon>Avena</taxon>
    </lineage>
</organism>
<name>A0ACD5WHZ8_AVESA</name>
<proteinExistence type="predicted"/>
<keyword evidence="2" id="KW-1185">Reference proteome</keyword>
<dbReference type="Proteomes" id="UP001732700">
    <property type="component" value="Chromosome 4A"/>
</dbReference>
<sequence>MHHNKMMKQRGRRIQISMKILVAQMIMSTSPCGAGHDNVAEEDVAPVLQGSSPSRDPISDTIEEEGDDDKEIEMLKRQLTREFEVKDLGQLRFFLGIEVSRSAIVIYLSQRKYILDLLAETGMIGCRPVSTPIEPNLHLVKDGGFPVDRGEYQRLVGRLIYLSHTRPDIAFAVSLVSQFMHNPQNHHLDAVKRILRYLKGCPGKGLLYTSNGNLQVECYTDADWAGSLDDRRSTSGYCTFVGGNLVT</sequence>
<evidence type="ECO:0000313" key="1">
    <source>
        <dbReference type="EnsemblPlants" id="AVESA.00010b.r2.4AG0635180.1.CDS"/>
    </source>
</evidence>
<reference evidence="1" key="1">
    <citation type="submission" date="2021-05" db="EMBL/GenBank/DDBJ databases">
        <authorList>
            <person name="Scholz U."/>
            <person name="Mascher M."/>
            <person name="Fiebig A."/>
        </authorList>
    </citation>
    <scope>NUCLEOTIDE SEQUENCE [LARGE SCALE GENOMIC DNA]</scope>
</reference>
<dbReference type="EnsemblPlants" id="AVESA.00010b.r2.4AG0635180.1">
    <property type="protein sequence ID" value="AVESA.00010b.r2.4AG0635180.1.CDS"/>
    <property type="gene ID" value="AVESA.00010b.r2.4AG0635180"/>
</dbReference>
<reference evidence="1" key="2">
    <citation type="submission" date="2025-09" db="UniProtKB">
        <authorList>
            <consortium name="EnsemblPlants"/>
        </authorList>
    </citation>
    <scope>IDENTIFICATION</scope>
</reference>